<dbReference type="AlphaFoldDB" id="A0A917J2K7"/>
<evidence type="ECO:0000313" key="8">
    <source>
        <dbReference type="Proteomes" id="UP000627292"/>
    </source>
</evidence>
<dbReference type="PANTHER" id="PTHR43303">
    <property type="entry name" value="NADPH DEHYDROGENASE C23G7.10C-RELATED"/>
    <property type="match status" value="1"/>
</dbReference>
<organism evidence="7 8">
    <name type="scientific">Filimonas zeae</name>
    <dbReference type="NCBI Taxonomy" id="1737353"/>
    <lineage>
        <taxon>Bacteria</taxon>
        <taxon>Pseudomonadati</taxon>
        <taxon>Bacteroidota</taxon>
        <taxon>Chitinophagia</taxon>
        <taxon>Chitinophagales</taxon>
        <taxon>Chitinophagaceae</taxon>
        <taxon>Filimonas</taxon>
    </lineage>
</organism>
<comment type="caution">
    <text evidence="7">The sequence shown here is derived from an EMBL/GenBank/DDBJ whole genome shotgun (WGS) entry which is preliminary data.</text>
</comment>
<dbReference type="Gene3D" id="3.20.20.70">
    <property type="entry name" value="Aldolase class I"/>
    <property type="match status" value="1"/>
</dbReference>
<comment type="cofactor">
    <cofactor evidence="1">
        <name>FMN</name>
        <dbReference type="ChEBI" id="CHEBI:58210"/>
    </cofactor>
</comment>
<protein>
    <submittedName>
        <fullName evidence="7">NADPH dehydrogenase</fullName>
    </submittedName>
</protein>
<dbReference type="CDD" id="cd02932">
    <property type="entry name" value="OYE_YqiM_FMN"/>
    <property type="match status" value="1"/>
</dbReference>
<dbReference type="GO" id="GO:0003959">
    <property type="term" value="F:NADPH dehydrogenase activity"/>
    <property type="evidence" value="ECO:0007669"/>
    <property type="project" value="InterPro"/>
</dbReference>
<evidence type="ECO:0000259" key="6">
    <source>
        <dbReference type="Pfam" id="PF00724"/>
    </source>
</evidence>
<keyword evidence="8" id="KW-1185">Reference proteome</keyword>
<keyword evidence="3" id="KW-0288">FMN</keyword>
<keyword evidence="2" id="KW-0285">Flavoprotein</keyword>
<dbReference type="InterPro" id="IPR001155">
    <property type="entry name" value="OxRdtase_FMN_N"/>
</dbReference>
<evidence type="ECO:0000313" key="7">
    <source>
        <dbReference type="EMBL" id="GGH78740.1"/>
    </source>
</evidence>
<sequence>MSPMCMYSVTAKDGKPNNWHYTHYTSRAVGQTGLIITEASAVTPEGRISYQDMGIWSDEHIPGLQHLVQLVHEQGAHIGIQLAHAGRKAMLDEAPLAPSAIAFEGMKTPEALSKESITKLVQAFQQAARRARAAGMDVIEIHAAHGYLINEFLSPLSNTRTDEYGGNADNRYRFLGEVIDAVRKEWDGPLFCRISANEYTEGGTDMATFIHYAQRMKEQGVDLIDCSSGGVVPATINAYPGYQVPAADAIRKEAGIATGAVGLITTGTQAEEILSNGRADLVFIARALLRDPYWPRTAAAELAVPIAPPEQYLRGWK</sequence>
<evidence type="ECO:0000256" key="3">
    <source>
        <dbReference type="ARBA" id="ARBA00022643"/>
    </source>
</evidence>
<dbReference type="SUPFAM" id="SSF51395">
    <property type="entry name" value="FMN-linked oxidoreductases"/>
    <property type="match status" value="1"/>
</dbReference>
<dbReference type="PANTHER" id="PTHR43303:SF4">
    <property type="entry name" value="NADPH DEHYDROGENASE C23G7.10C-RELATED"/>
    <property type="match status" value="1"/>
</dbReference>
<dbReference type="NCBIfam" id="NF010047">
    <property type="entry name" value="PRK13523.1"/>
    <property type="match status" value="1"/>
</dbReference>
<dbReference type="Proteomes" id="UP000627292">
    <property type="component" value="Unassembled WGS sequence"/>
</dbReference>
<dbReference type="InterPro" id="IPR044152">
    <property type="entry name" value="YqjM-like"/>
</dbReference>
<reference evidence="7" key="2">
    <citation type="submission" date="2020-09" db="EMBL/GenBank/DDBJ databases">
        <authorList>
            <person name="Sun Q."/>
            <person name="Zhou Y."/>
        </authorList>
    </citation>
    <scope>NUCLEOTIDE SEQUENCE</scope>
    <source>
        <strain evidence="7">CGMCC 1.15290</strain>
    </source>
</reference>
<evidence type="ECO:0000256" key="5">
    <source>
        <dbReference type="ARBA" id="ARBA00023002"/>
    </source>
</evidence>
<dbReference type="GO" id="GO:0050661">
    <property type="term" value="F:NADP binding"/>
    <property type="evidence" value="ECO:0007669"/>
    <property type="project" value="InterPro"/>
</dbReference>
<dbReference type="Pfam" id="PF00724">
    <property type="entry name" value="Oxidored_FMN"/>
    <property type="match status" value="1"/>
</dbReference>
<accession>A0A917J2K7</accession>
<gene>
    <name evidence="7" type="primary">namA</name>
    <name evidence="7" type="ORF">GCM10011379_47050</name>
</gene>
<evidence type="ECO:0000256" key="4">
    <source>
        <dbReference type="ARBA" id="ARBA00022857"/>
    </source>
</evidence>
<name>A0A917J2K7_9BACT</name>
<keyword evidence="4" id="KW-0521">NADP</keyword>
<proteinExistence type="predicted"/>
<dbReference type="GO" id="GO:0010181">
    <property type="term" value="F:FMN binding"/>
    <property type="evidence" value="ECO:0007669"/>
    <property type="project" value="InterPro"/>
</dbReference>
<feature type="domain" description="NADH:flavin oxidoreductase/NADH oxidase N-terminal" evidence="6">
    <location>
        <begin position="1"/>
        <end position="302"/>
    </location>
</feature>
<reference evidence="7" key="1">
    <citation type="journal article" date="2014" name="Int. J. Syst. Evol. Microbiol.">
        <title>Complete genome sequence of Corynebacterium casei LMG S-19264T (=DSM 44701T), isolated from a smear-ripened cheese.</title>
        <authorList>
            <consortium name="US DOE Joint Genome Institute (JGI-PGF)"/>
            <person name="Walter F."/>
            <person name="Albersmeier A."/>
            <person name="Kalinowski J."/>
            <person name="Ruckert C."/>
        </authorList>
    </citation>
    <scope>NUCLEOTIDE SEQUENCE</scope>
    <source>
        <strain evidence="7">CGMCC 1.15290</strain>
    </source>
</reference>
<dbReference type="EMBL" id="BMIB01000005">
    <property type="protein sequence ID" value="GGH78740.1"/>
    <property type="molecule type" value="Genomic_DNA"/>
</dbReference>
<dbReference type="InterPro" id="IPR013785">
    <property type="entry name" value="Aldolase_TIM"/>
</dbReference>
<evidence type="ECO:0000256" key="2">
    <source>
        <dbReference type="ARBA" id="ARBA00022630"/>
    </source>
</evidence>
<keyword evidence="5" id="KW-0560">Oxidoreductase</keyword>
<evidence type="ECO:0000256" key="1">
    <source>
        <dbReference type="ARBA" id="ARBA00001917"/>
    </source>
</evidence>